<keyword evidence="1" id="KW-0812">Transmembrane</keyword>
<organism evidence="2 3">
    <name type="scientific">Halobacillus amylolyticus</name>
    <dbReference type="NCBI Taxonomy" id="2932259"/>
    <lineage>
        <taxon>Bacteria</taxon>
        <taxon>Bacillati</taxon>
        <taxon>Bacillota</taxon>
        <taxon>Bacilli</taxon>
        <taxon>Bacillales</taxon>
        <taxon>Bacillaceae</taxon>
        <taxon>Halobacillus</taxon>
    </lineage>
</organism>
<reference evidence="2" key="1">
    <citation type="submission" date="2022-04" db="EMBL/GenBank/DDBJ databases">
        <title>Halobacillus sp. isolated from saltern.</title>
        <authorList>
            <person name="Won M."/>
            <person name="Lee C.-M."/>
            <person name="Woen H.-Y."/>
            <person name="Kwon S.-W."/>
        </authorList>
    </citation>
    <scope>NUCLEOTIDE SEQUENCE</scope>
    <source>
        <strain evidence="2">SSHM10-5</strain>
    </source>
</reference>
<dbReference type="Proteomes" id="UP000830326">
    <property type="component" value="Chromosome"/>
</dbReference>
<evidence type="ECO:0000313" key="2">
    <source>
        <dbReference type="EMBL" id="UOR12307.1"/>
    </source>
</evidence>
<accession>A0ABY4HBU2</accession>
<dbReference type="RefSeq" id="WP_245033045.1">
    <property type="nucleotide sequence ID" value="NZ_CP095075.1"/>
</dbReference>
<gene>
    <name evidence="2" type="ORF">MUO15_01885</name>
</gene>
<sequence>MIPVLVTLSSIAIILFILSFFMNDRLKDVEDQVEQLSLQFMQDSYQMKKKLNVLEEELLSGDLTEDILRQSHYQKSQKPPLVTRVQTMHMKGYSPSEIAKDTNLNEHDVHSIILQFKNEGAAR</sequence>
<keyword evidence="1" id="KW-0472">Membrane</keyword>
<name>A0ABY4HBU2_9BACI</name>
<evidence type="ECO:0000313" key="3">
    <source>
        <dbReference type="Proteomes" id="UP000830326"/>
    </source>
</evidence>
<proteinExistence type="predicted"/>
<keyword evidence="1" id="KW-1133">Transmembrane helix</keyword>
<evidence type="ECO:0008006" key="4">
    <source>
        <dbReference type="Google" id="ProtNLM"/>
    </source>
</evidence>
<dbReference type="EMBL" id="CP095075">
    <property type="protein sequence ID" value="UOR12307.1"/>
    <property type="molecule type" value="Genomic_DNA"/>
</dbReference>
<feature type="transmembrane region" description="Helical" evidence="1">
    <location>
        <begin position="6"/>
        <end position="22"/>
    </location>
</feature>
<evidence type="ECO:0000256" key="1">
    <source>
        <dbReference type="SAM" id="Phobius"/>
    </source>
</evidence>
<keyword evidence="3" id="KW-1185">Reference proteome</keyword>
<protein>
    <recommendedName>
        <fullName evidence="4">Helix-turn-helix domain-containing protein</fullName>
    </recommendedName>
</protein>